<keyword evidence="11" id="KW-1185">Reference proteome</keyword>
<dbReference type="CDD" id="cd00130">
    <property type="entry name" value="PAS"/>
    <property type="match status" value="3"/>
</dbReference>
<dbReference type="SMART" id="SM00387">
    <property type="entry name" value="HATPase_c"/>
    <property type="match status" value="1"/>
</dbReference>
<keyword evidence="6" id="KW-0812">Transmembrane</keyword>
<evidence type="ECO:0000256" key="4">
    <source>
        <dbReference type="ARBA" id="ARBA00022679"/>
    </source>
</evidence>
<dbReference type="EC" id="2.7.13.3" evidence="2"/>
<gene>
    <name evidence="10" type="ORF">C7476_108150</name>
</gene>
<keyword evidence="3" id="KW-0597">Phosphoprotein</keyword>
<organism evidence="10 11">
    <name type="scientific">Phyllobacterium bourgognense</name>
    <dbReference type="NCBI Taxonomy" id="314236"/>
    <lineage>
        <taxon>Bacteria</taxon>
        <taxon>Pseudomonadati</taxon>
        <taxon>Pseudomonadota</taxon>
        <taxon>Alphaproteobacteria</taxon>
        <taxon>Hyphomicrobiales</taxon>
        <taxon>Phyllobacteriaceae</taxon>
        <taxon>Phyllobacterium</taxon>
    </lineage>
</organism>
<dbReference type="SMART" id="SM00388">
    <property type="entry name" value="HisKA"/>
    <property type="match status" value="1"/>
</dbReference>
<evidence type="ECO:0000259" key="8">
    <source>
        <dbReference type="PROSITE" id="PS50112"/>
    </source>
</evidence>
<sequence>MCLILQLAIAETAACGSKVGGRFQMCSAIASFAFKDSSRVKSANYIFPLVQMIDWSSVLGRSTIVQGSIGPNLEGFVRGLELRHYASALAAGCAGTALGIVEREPYGALFLFFAAIMFIKRRRVAIAVAVLLMVACTFIVFVHASDSASLTRPAAFLLSTLAAIWLMSIWRSRTYAEQSLNEAKLIVESMPGLGWATDAKGNFVYVSPSVIDYVGKNTDEFNQAQRTGLEAVHPEDTDRVTAAWLTSMREGTSFQSVHRIKRADGEYRWFQAYGKPHFDGIGQVQGWFGTTIDVDEKHRAEQRLEDSERQLRTLIDTLPVMIWCASPSGEPTYPNPKTLEYLGATFEEIKSDNFGVVHPDDVEGFQSAWAVCVEEKKPLSLICRLRYNDGTHRWNRITAAPLLSDKGDIIEWYGTNVDIEELHQIQEELRSNAERLRLMLDTLPAFVWCADPKGQPTYFNKPLMKYSGVTLEELRGVEGSGFAPMISRLVHPADAPALLERFEQSFKTGEPIAIKYRHRLATGQYHLVDCRARVLRDSRNKLSQWYGVIVDVEEEAQAQVKLQKAQHQLELATRAASLSELSASIAHELNQPLVAVVTNSSATENWLDATPPNILRAKASAHKATDAANDAAEVISRIKALFRQSGGSKKAGNLNDVVLEACTLLRERITASKCDLRIDLEPNLPGAQFDKGLILQVLVNLIQNAMDAVSTGNGAMRLLEIRSRYKDGTIQVDVEDNGVGLQDTEKIFEPFYTTKHNGMGIGLSICRSIIGTHAGKLWASQSEKSGTVFSFALPLSGE</sequence>
<dbReference type="Pfam" id="PF02518">
    <property type="entry name" value="HATPase_c"/>
    <property type="match status" value="1"/>
</dbReference>
<dbReference type="PANTHER" id="PTHR43304:SF1">
    <property type="entry name" value="PAC DOMAIN-CONTAINING PROTEIN"/>
    <property type="match status" value="1"/>
</dbReference>
<feature type="domain" description="PAS" evidence="8">
    <location>
        <begin position="179"/>
        <end position="251"/>
    </location>
</feature>
<dbReference type="InterPro" id="IPR000700">
    <property type="entry name" value="PAS-assoc_C"/>
</dbReference>
<dbReference type="PROSITE" id="PS50109">
    <property type="entry name" value="HIS_KIN"/>
    <property type="match status" value="1"/>
</dbReference>
<dbReference type="PROSITE" id="PS50112">
    <property type="entry name" value="PAS"/>
    <property type="match status" value="3"/>
</dbReference>
<dbReference type="InterPro" id="IPR001610">
    <property type="entry name" value="PAC"/>
</dbReference>
<dbReference type="InterPro" id="IPR052162">
    <property type="entry name" value="Sensor_kinase/Photoreceptor"/>
</dbReference>
<accession>A0A368YSU3</accession>
<evidence type="ECO:0000256" key="1">
    <source>
        <dbReference type="ARBA" id="ARBA00000085"/>
    </source>
</evidence>
<reference evidence="10 11" key="1">
    <citation type="submission" date="2018-07" db="EMBL/GenBank/DDBJ databases">
        <title>Genomic Encyclopedia of Type Strains, Phase III (KMG-III): the genomes of soil and plant-associated and newly described type strains.</title>
        <authorList>
            <person name="Whitman W."/>
        </authorList>
    </citation>
    <scope>NUCLEOTIDE SEQUENCE [LARGE SCALE GENOMIC DNA]</scope>
    <source>
        <strain evidence="10 11">31-25a</strain>
    </source>
</reference>
<dbReference type="InterPro" id="IPR003594">
    <property type="entry name" value="HATPase_dom"/>
</dbReference>
<feature type="domain" description="PAS" evidence="8">
    <location>
        <begin position="307"/>
        <end position="376"/>
    </location>
</feature>
<keyword evidence="5" id="KW-0418">Kinase</keyword>
<dbReference type="EMBL" id="QPJM01000008">
    <property type="protein sequence ID" value="RCW82336.1"/>
    <property type="molecule type" value="Genomic_DNA"/>
</dbReference>
<dbReference type="SUPFAM" id="SSF55785">
    <property type="entry name" value="PYP-like sensor domain (PAS domain)"/>
    <property type="match status" value="3"/>
</dbReference>
<feature type="domain" description="PAS" evidence="8">
    <location>
        <begin position="432"/>
        <end position="509"/>
    </location>
</feature>
<dbReference type="SUPFAM" id="SSF55874">
    <property type="entry name" value="ATPase domain of HSP90 chaperone/DNA topoisomerase II/histidine kinase"/>
    <property type="match status" value="1"/>
</dbReference>
<dbReference type="Gene3D" id="1.10.287.130">
    <property type="match status" value="1"/>
</dbReference>
<dbReference type="NCBIfam" id="TIGR00229">
    <property type="entry name" value="sensory_box"/>
    <property type="match status" value="3"/>
</dbReference>
<dbReference type="PRINTS" id="PR00344">
    <property type="entry name" value="BCTRLSENSOR"/>
</dbReference>
<comment type="caution">
    <text evidence="10">The sequence shown here is derived from an EMBL/GenBank/DDBJ whole genome shotgun (WGS) entry which is preliminary data.</text>
</comment>
<dbReference type="SMART" id="SM00091">
    <property type="entry name" value="PAS"/>
    <property type="match status" value="3"/>
</dbReference>
<name>A0A368YSU3_9HYPH</name>
<keyword evidence="6" id="KW-0472">Membrane</keyword>
<proteinExistence type="predicted"/>
<keyword evidence="6" id="KW-1133">Transmembrane helix</keyword>
<feature type="transmembrane region" description="Helical" evidence="6">
    <location>
        <begin position="124"/>
        <end position="144"/>
    </location>
</feature>
<evidence type="ECO:0000313" key="10">
    <source>
        <dbReference type="EMBL" id="RCW82336.1"/>
    </source>
</evidence>
<feature type="domain" description="PAC" evidence="9">
    <location>
        <begin position="510"/>
        <end position="564"/>
    </location>
</feature>
<evidence type="ECO:0000256" key="6">
    <source>
        <dbReference type="SAM" id="Phobius"/>
    </source>
</evidence>
<dbReference type="InterPro" id="IPR036097">
    <property type="entry name" value="HisK_dim/P_sf"/>
</dbReference>
<dbReference type="InterPro" id="IPR036890">
    <property type="entry name" value="HATPase_C_sf"/>
</dbReference>
<dbReference type="AlphaFoldDB" id="A0A368YSU3"/>
<dbReference type="PANTHER" id="PTHR43304">
    <property type="entry name" value="PHYTOCHROME-LIKE PROTEIN CPH1"/>
    <property type="match status" value="1"/>
</dbReference>
<dbReference type="GO" id="GO:0000155">
    <property type="term" value="F:phosphorelay sensor kinase activity"/>
    <property type="evidence" value="ECO:0007669"/>
    <property type="project" value="InterPro"/>
</dbReference>
<protein>
    <recommendedName>
        <fullName evidence="2">histidine kinase</fullName>
        <ecNumber evidence="2">2.7.13.3</ecNumber>
    </recommendedName>
</protein>
<dbReference type="InterPro" id="IPR013655">
    <property type="entry name" value="PAS_fold_3"/>
</dbReference>
<dbReference type="InterPro" id="IPR000014">
    <property type="entry name" value="PAS"/>
</dbReference>
<feature type="domain" description="PAC" evidence="9">
    <location>
        <begin position="379"/>
        <end position="431"/>
    </location>
</feature>
<keyword evidence="4" id="KW-0808">Transferase</keyword>
<dbReference type="SUPFAM" id="SSF47384">
    <property type="entry name" value="Homodimeric domain of signal transducing histidine kinase"/>
    <property type="match status" value="1"/>
</dbReference>
<dbReference type="PROSITE" id="PS50113">
    <property type="entry name" value="PAC"/>
    <property type="match status" value="3"/>
</dbReference>
<dbReference type="Proteomes" id="UP000253324">
    <property type="component" value="Unassembled WGS sequence"/>
</dbReference>
<evidence type="ECO:0000256" key="2">
    <source>
        <dbReference type="ARBA" id="ARBA00012438"/>
    </source>
</evidence>
<feature type="domain" description="PAC" evidence="9">
    <location>
        <begin position="254"/>
        <end position="306"/>
    </location>
</feature>
<comment type="catalytic activity">
    <reaction evidence="1">
        <text>ATP + protein L-histidine = ADP + protein N-phospho-L-histidine.</text>
        <dbReference type="EC" id="2.7.13.3"/>
    </reaction>
</comment>
<dbReference type="SMART" id="SM00086">
    <property type="entry name" value="PAC"/>
    <property type="match status" value="3"/>
</dbReference>
<dbReference type="InterPro" id="IPR035965">
    <property type="entry name" value="PAS-like_dom_sf"/>
</dbReference>
<evidence type="ECO:0000256" key="5">
    <source>
        <dbReference type="ARBA" id="ARBA00022777"/>
    </source>
</evidence>
<evidence type="ECO:0000256" key="3">
    <source>
        <dbReference type="ARBA" id="ARBA00022553"/>
    </source>
</evidence>
<dbReference type="InterPro" id="IPR003661">
    <property type="entry name" value="HisK_dim/P_dom"/>
</dbReference>
<dbReference type="Gene3D" id="3.30.450.20">
    <property type="entry name" value="PAS domain"/>
    <property type="match status" value="3"/>
</dbReference>
<feature type="transmembrane region" description="Helical" evidence="6">
    <location>
        <begin position="150"/>
        <end position="170"/>
    </location>
</feature>
<evidence type="ECO:0000259" key="9">
    <source>
        <dbReference type="PROSITE" id="PS50113"/>
    </source>
</evidence>
<evidence type="ECO:0000259" key="7">
    <source>
        <dbReference type="PROSITE" id="PS50109"/>
    </source>
</evidence>
<dbReference type="Pfam" id="PF08447">
    <property type="entry name" value="PAS_3"/>
    <property type="match status" value="3"/>
</dbReference>
<dbReference type="InterPro" id="IPR004358">
    <property type="entry name" value="Sig_transdc_His_kin-like_C"/>
</dbReference>
<dbReference type="Gene3D" id="3.30.565.10">
    <property type="entry name" value="Histidine kinase-like ATPase, C-terminal domain"/>
    <property type="match status" value="1"/>
</dbReference>
<feature type="domain" description="Histidine kinase" evidence="7">
    <location>
        <begin position="584"/>
        <end position="797"/>
    </location>
</feature>
<dbReference type="InterPro" id="IPR005467">
    <property type="entry name" value="His_kinase_dom"/>
</dbReference>
<evidence type="ECO:0000313" key="11">
    <source>
        <dbReference type="Proteomes" id="UP000253324"/>
    </source>
</evidence>
<dbReference type="CDD" id="cd00082">
    <property type="entry name" value="HisKA"/>
    <property type="match status" value="1"/>
</dbReference>